<reference evidence="1 2" key="1">
    <citation type="submission" date="2018-08" db="EMBL/GenBank/DDBJ databases">
        <title>Fibrisoma montanum sp. nov., isolated from Danxia mountain soil.</title>
        <authorList>
            <person name="Huang Y."/>
        </authorList>
    </citation>
    <scope>NUCLEOTIDE SEQUENCE [LARGE SCALE GENOMIC DNA]</scope>
    <source>
        <strain evidence="1 2">HYT19</strain>
    </source>
</reference>
<dbReference type="OrthoDB" id="946745at2"/>
<gene>
    <name evidence="1" type="ORF">DYU11_29735</name>
</gene>
<accession>A0A418LXQ3</accession>
<evidence type="ECO:0000313" key="2">
    <source>
        <dbReference type="Proteomes" id="UP000283523"/>
    </source>
</evidence>
<dbReference type="AlphaFoldDB" id="A0A418LXQ3"/>
<name>A0A418LXQ3_9BACT</name>
<protein>
    <recommendedName>
        <fullName evidence="3">Outer membrane protein beta-barrel domain-containing protein</fullName>
    </recommendedName>
</protein>
<sequence length="187" mass="20979">MHRIITTLALVVSCLTIAGGQALRVGYYGETVTHYGLKAAYERTLHSYVTQRNQARKSFLFAPGLAVYRHPANHYGMIISPEFAYRRIGRRGGMVEVGIAPAYFRYVLDATTYEVADTGEFRRVPLAGGDAFLPTISVGIGRDLSVRRAMPLMWYTRLNLMQQRPYNTSSLLRFSLEAGINLPLKKS</sequence>
<comment type="caution">
    <text evidence="1">The sequence shown here is derived from an EMBL/GenBank/DDBJ whole genome shotgun (WGS) entry which is preliminary data.</text>
</comment>
<dbReference type="Proteomes" id="UP000283523">
    <property type="component" value="Unassembled WGS sequence"/>
</dbReference>
<evidence type="ECO:0008006" key="3">
    <source>
        <dbReference type="Google" id="ProtNLM"/>
    </source>
</evidence>
<proteinExistence type="predicted"/>
<dbReference type="RefSeq" id="WP_119671390.1">
    <property type="nucleotide sequence ID" value="NZ_QXED01000013.1"/>
</dbReference>
<evidence type="ECO:0000313" key="1">
    <source>
        <dbReference type="EMBL" id="RIV18139.1"/>
    </source>
</evidence>
<organism evidence="1 2">
    <name type="scientific">Fibrisoma montanum</name>
    <dbReference type="NCBI Taxonomy" id="2305895"/>
    <lineage>
        <taxon>Bacteria</taxon>
        <taxon>Pseudomonadati</taxon>
        <taxon>Bacteroidota</taxon>
        <taxon>Cytophagia</taxon>
        <taxon>Cytophagales</taxon>
        <taxon>Spirosomataceae</taxon>
        <taxon>Fibrisoma</taxon>
    </lineage>
</organism>
<dbReference type="EMBL" id="QXED01000013">
    <property type="protein sequence ID" value="RIV18139.1"/>
    <property type="molecule type" value="Genomic_DNA"/>
</dbReference>
<keyword evidence="2" id="KW-1185">Reference proteome</keyword>